<organism evidence="2 3">
    <name type="scientific">Thecamonas trahens ATCC 50062</name>
    <dbReference type="NCBI Taxonomy" id="461836"/>
    <lineage>
        <taxon>Eukaryota</taxon>
        <taxon>Apusozoa</taxon>
        <taxon>Apusomonadida</taxon>
        <taxon>Apusomonadidae</taxon>
        <taxon>Thecamonas</taxon>
    </lineage>
</organism>
<dbReference type="GeneID" id="25568909"/>
<feature type="region of interest" description="Disordered" evidence="1">
    <location>
        <begin position="949"/>
        <end position="975"/>
    </location>
</feature>
<protein>
    <submittedName>
        <fullName evidence="2">Uncharacterized protein</fullName>
    </submittedName>
</protein>
<name>A0A0L0DS50_THETB</name>
<accession>A0A0L0DS50</accession>
<dbReference type="PANTHER" id="PTHR48125">
    <property type="entry name" value="LP07818P1"/>
    <property type="match status" value="1"/>
</dbReference>
<feature type="region of interest" description="Disordered" evidence="1">
    <location>
        <begin position="101"/>
        <end position="177"/>
    </location>
</feature>
<feature type="compositionally biased region" description="Basic residues" evidence="1">
    <location>
        <begin position="242"/>
        <end position="254"/>
    </location>
</feature>
<feature type="compositionally biased region" description="Gly residues" evidence="1">
    <location>
        <begin position="694"/>
        <end position="708"/>
    </location>
</feature>
<feature type="compositionally biased region" description="Basic residues" evidence="1">
    <location>
        <begin position="159"/>
        <end position="170"/>
    </location>
</feature>
<dbReference type="PANTHER" id="PTHR48125:SF10">
    <property type="entry name" value="OS12G0136300 PROTEIN"/>
    <property type="match status" value="1"/>
</dbReference>
<evidence type="ECO:0000313" key="2">
    <source>
        <dbReference type="EMBL" id="KNC55154.1"/>
    </source>
</evidence>
<feature type="region of interest" description="Disordered" evidence="1">
    <location>
        <begin position="230"/>
        <end position="269"/>
    </location>
</feature>
<feature type="region of interest" description="Disordered" evidence="1">
    <location>
        <begin position="564"/>
        <end position="759"/>
    </location>
</feature>
<feature type="compositionally biased region" description="Acidic residues" evidence="1">
    <location>
        <begin position="637"/>
        <end position="646"/>
    </location>
</feature>
<feature type="compositionally biased region" description="Basic and acidic residues" evidence="1">
    <location>
        <begin position="117"/>
        <end position="131"/>
    </location>
</feature>
<dbReference type="InterPro" id="IPR036322">
    <property type="entry name" value="WD40_repeat_dom_sf"/>
</dbReference>
<dbReference type="Proteomes" id="UP000054408">
    <property type="component" value="Unassembled WGS sequence"/>
</dbReference>
<dbReference type="RefSeq" id="XP_013753209.1">
    <property type="nucleotide sequence ID" value="XM_013897755.1"/>
</dbReference>
<feature type="compositionally biased region" description="Basic and acidic residues" evidence="1">
    <location>
        <begin position="258"/>
        <end position="269"/>
    </location>
</feature>
<feature type="compositionally biased region" description="Basic residues" evidence="1">
    <location>
        <begin position="680"/>
        <end position="690"/>
    </location>
</feature>
<dbReference type="EMBL" id="GL349496">
    <property type="protein sequence ID" value="KNC55154.1"/>
    <property type="molecule type" value="Genomic_DNA"/>
</dbReference>
<feature type="compositionally biased region" description="Low complexity" evidence="1">
    <location>
        <begin position="964"/>
        <end position="975"/>
    </location>
</feature>
<feature type="compositionally biased region" description="Basic and acidic residues" evidence="1">
    <location>
        <begin position="733"/>
        <end position="744"/>
    </location>
</feature>
<gene>
    <name evidence="2" type="ORF">AMSG_10763</name>
</gene>
<evidence type="ECO:0000313" key="3">
    <source>
        <dbReference type="Proteomes" id="UP000054408"/>
    </source>
</evidence>
<sequence length="975" mass="101811">MVRLMVEAETDMVRLMVEAETDMVRLMVEAETDMVRLMVEAETDMVRLMVEAETDMVLPVRRMTAGSGPYSLLARVVLAGVLDLLTLLPEHLVEALRLPDDDRIDNGAGSSAQRTASKPERSRGQRSERKGGKTAASGRTAKMADKNKAKGKMPSSGKAKGKAQAKRKSRQQPDDDGWRASAELRKHPFAVKALAVHGDVVVVRLARCVVVIRLDLAADYARAGRGLTVVDDAGNADDSSRRGSRSRTKSKSGKSKSTGKEASGESEPRSNRVIALLPKAASVAIVATGSAIVLTHASGEVSIWPIASLPPLDESGSASGLDLPRHDDYLLVAPPLPRMTDVAVAVVARPAETILVWWRGYNTLRRFAAPAPPVANNDDDSNEDSESDAGGKLLVARPDYVFPAPITSVASSPGSGRLTAVGLATGAVVVYDNEYGTERYVVTLKTGAVKHLLLLGSEYLVAALQRASELYLFSLARGCARTCVPLGHKLVTLSRIGATRMVLAHTRAATTSHYVALDPVAGHEVAALAIDPLWSPLRRLCAPYLDTSGAYAIVALRWTGEPPQPAPKLAVDDGAGEDSGSDTGDAAGGEGEDGEQAVDAAAGDKAKVEASPKSRLKRRLDMGTPDIRVVLNGASESGDDDDDDEGSGGISDDSLDLSRSRVARIGGKAADRHLLQVPRPQKRRRKRRQLKASGVGGSGGSGGSGRGRAGSIRGRRGGRPNGGVGGGVGVGGVDKHFSGGKDSEGSAGDDNGLDDDDHEVVDIDAGPRCTLALFSVAEVAVGRQADQVVAYKPAAAFASAAAVAAARDARAATPSASGYLRAPSSETAVVAISQLDEGRRSQALLSRAQMAAMDTSLTADDGLVPDAGAGGADPLAARSARQRVVQRVLSRSSSRTARRARSVARTQRTSAALARGSDELAAFIVAMDADGGLPAEWHAAAAAAEMAAAGPARSEAARRREMARAAASSRAARRR</sequence>
<proteinExistence type="predicted"/>
<keyword evidence="3" id="KW-1185">Reference proteome</keyword>
<feature type="compositionally biased region" description="Gly residues" evidence="1">
    <location>
        <begin position="719"/>
        <end position="732"/>
    </location>
</feature>
<reference evidence="2 3" key="1">
    <citation type="submission" date="2010-05" db="EMBL/GenBank/DDBJ databases">
        <title>The Genome Sequence of Thecamonas trahens ATCC 50062.</title>
        <authorList>
            <consortium name="The Broad Institute Genome Sequencing Platform"/>
            <person name="Russ C."/>
            <person name="Cuomo C."/>
            <person name="Shea T."/>
            <person name="Young S.K."/>
            <person name="Zeng Q."/>
            <person name="Koehrsen M."/>
            <person name="Haas B."/>
            <person name="Borodovsky M."/>
            <person name="Guigo R."/>
            <person name="Alvarado L."/>
            <person name="Berlin A."/>
            <person name="Bochicchio J."/>
            <person name="Borenstein D."/>
            <person name="Chapman S."/>
            <person name="Chen Z."/>
            <person name="Freedman E."/>
            <person name="Gellesch M."/>
            <person name="Goldberg J."/>
            <person name="Griggs A."/>
            <person name="Gujja S."/>
            <person name="Heilman E."/>
            <person name="Heiman D."/>
            <person name="Hepburn T."/>
            <person name="Howarth C."/>
            <person name="Jen D."/>
            <person name="Larson L."/>
            <person name="Mehta T."/>
            <person name="Park D."/>
            <person name="Pearson M."/>
            <person name="Roberts A."/>
            <person name="Saif S."/>
            <person name="Shenoy N."/>
            <person name="Sisk P."/>
            <person name="Stolte C."/>
            <person name="Sykes S."/>
            <person name="Thomson T."/>
            <person name="Walk T."/>
            <person name="White J."/>
            <person name="Yandava C."/>
            <person name="Burger G."/>
            <person name="Gray M.W."/>
            <person name="Holland P.W.H."/>
            <person name="King N."/>
            <person name="Lang F.B.F."/>
            <person name="Roger A.J."/>
            <person name="Ruiz-Trillo I."/>
            <person name="Lander E."/>
            <person name="Nusbaum C."/>
        </authorList>
    </citation>
    <scope>NUCLEOTIDE SEQUENCE [LARGE SCALE GENOMIC DNA]</scope>
    <source>
        <strain evidence="2 3">ATCC 50062</strain>
    </source>
</reference>
<feature type="compositionally biased region" description="Basic and acidic residues" evidence="1">
    <location>
        <begin position="602"/>
        <end position="612"/>
    </location>
</feature>
<dbReference type="SUPFAM" id="SSF50978">
    <property type="entry name" value="WD40 repeat-like"/>
    <property type="match status" value="1"/>
</dbReference>
<evidence type="ECO:0000256" key="1">
    <source>
        <dbReference type="SAM" id="MobiDB-lite"/>
    </source>
</evidence>
<dbReference type="AlphaFoldDB" id="A0A0L0DS50"/>